<sequence length="317" mass="35086">MSNDTQSSSPVALLETDCPDLTLVARGKVRDIYAVPGDDSALLFVATDRVSAFDIVMKNGIPNKGKLLTKLSLYFFNKFQSIIPNHILSADFDHIASLAPQVAQYRDQLEARTILVKKCEVLKCEAIVRGYLTGSAYAEYLKSGTVHGIPMPDNLADSSKFPEPLFTPSTKADLGSHDENIHPDKLADVLGSPTLASQIQRTAIALYNAANDHCKSINSSLFLADTKFEFGLDPESRQLILIDECLTPDSSRFWSVDEWKEGVRMSGFDKQYLRDWLKQEGISGKAGGILIPDEVVKATWERYLDAFQKLTGQPFTC</sequence>
<keyword evidence="8" id="KW-0067">ATP-binding</keyword>
<comment type="caution">
    <text evidence="11">The sequence shown here is derived from an EMBL/GenBank/DDBJ whole genome shotgun (WGS) entry which is preliminary data.</text>
</comment>
<keyword evidence="5" id="KW-0436">Ligase</keyword>
<dbReference type="Proteomes" id="UP000886653">
    <property type="component" value="Unassembled WGS sequence"/>
</dbReference>
<reference evidence="11" key="1">
    <citation type="submission" date="2013-11" db="EMBL/GenBank/DDBJ databases">
        <title>Genome sequence of the fusiform rust pathogen reveals effectors for host alternation and coevolution with pine.</title>
        <authorList>
            <consortium name="DOE Joint Genome Institute"/>
            <person name="Smith K."/>
            <person name="Pendleton A."/>
            <person name="Kubisiak T."/>
            <person name="Anderson C."/>
            <person name="Salamov A."/>
            <person name="Aerts A."/>
            <person name="Riley R."/>
            <person name="Clum A."/>
            <person name="Lindquist E."/>
            <person name="Ence D."/>
            <person name="Campbell M."/>
            <person name="Kronenberg Z."/>
            <person name="Feau N."/>
            <person name="Dhillon B."/>
            <person name="Hamelin R."/>
            <person name="Burleigh J."/>
            <person name="Smith J."/>
            <person name="Yandell M."/>
            <person name="Nelson C."/>
            <person name="Grigoriev I."/>
            <person name="Davis J."/>
        </authorList>
    </citation>
    <scope>NUCLEOTIDE SEQUENCE</scope>
    <source>
        <strain evidence="11">G11</strain>
    </source>
</reference>
<evidence type="ECO:0000256" key="6">
    <source>
        <dbReference type="ARBA" id="ARBA00022741"/>
    </source>
</evidence>
<keyword evidence="12" id="KW-1185">Reference proteome</keyword>
<evidence type="ECO:0000259" key="10">
    <source>
        <dbReference type="Pfam" id="PF01259"/>
    </source>
</evidence>
<dbReference type="NCBIfam" id="NF010568">
    <property type="entry name" value="PRK13961.1"/>
    <property type="match status" value="1"/>
</dbReference>
<dbReference type="InterPro" id="IPR001636">
    <property type="entry name" value="SAICAR_synth"/>
</dbReference>
<dbReference type="SUPFAM" id="SSF56104">
    <property type="entry name" value="SAICAR synthase-like"/>
    <property type="match status" value="1"/>
</dbReference>
<comment type="pathway">
    <text evidence="1">Purine metabolism; IMP biosynthesis via de novo pathway; 5-amino-1-(5-phospho-D-ribosyl)imidazole-4-carboxamide from 5-amino-1-(5-phospho-D-ribosyl)imidazole-4-carboxylate: step 1/2.</text>
</comment>
<evidence type="ECO:0000256" key="7">
    <source>
        <dbReference type="ARBA" id="ARBA00022755"/>
    </source>
</evidence>
<dbReference type="InterPro" id="IPR028923">
    <property type="entry name" value="SAICAR_synt/ADE2_N"/>
</dbReference>
<evidence type="ECO:0000256" key="4">
    <source>
        <dbReference type="ARBA" id="ARBA00016460"/>
    </source>
</evidence>
<evidence type="ECO:0000256" key="3">
    <source>
        <dbReference type="ARBA" id="ARBA00012217"/>
    </source>
</evidence>
<dbReference type="OrthoDB" id="9991235at2759"/>
<evidence type="ECO:0000256" key="1">
    <source>
        <dbReference type="ARBA" id="ARBA00004672"/>
    </source>
</evidence>
<evidence type="ECO:0000256" key="9">
    <source>
        <dbReference type="ARBA" id="ARBA00030409"/>
    </source>
</evidence>
<dbReference type="AlphaFoldDB" id="A0A9P6NIZ2"/>
<dbReference type="EMBL" id="MU167285">
    <property type="protein sequence ID" value="KAG0144994.1"/>
    <property type="molecule type" value="Genomic_DNA"/>
</dbReference>
<keyword evidence="6" id="KW-0547">Nucleotide-binding</keyword>
<dbReference type="GO" id="GO:0006189">
    <property type="term" value="P:'de novo' IMP biosynthetic process"/>
    <property type="evidence" value="ECO:0007669"/>
    <property type="project" value="TreeGrafter"/>
</dbReference>
<organism evidence="11 12">
    <name type="scientific">Cronartium quercuum f. sp. fusiforme G11</name>
    <dbReference type="NCBI Taxonomy" id="708437"/>
    <lineage>
        <taxon>Eukaryota</taxon>
        <taxon>Fungi</taxon>
        <taxon>Dikarya</taxon>
        <taxon>Basidiomycota</taxon>
        <taxon>Pucciniomycotina</taxon>
        <taxon>Pucciniomycetes</taxon>
        <taxon>Pucciniales</taxon>
        <taxon>Coleosporiaceae</taxon>
        <taxon>Cronartium</taxon>
    </lineage>
</organism>
<dbReference type="CDD" id="cd01414">
    <property type="entry name" value="SAICAR_synt_Sc"/>
    <property type="match status" value="1"/>
</dbReference>
<dbReference type="GO" id="GO:0005737">
    <property type="term" value="C:cytoplasm"/>
    <property type="evidence" value="ECO:0007669"/>
    <property type="project" value="TreeGrafter"/>
</dbReference>
<name>A0A9P6NIZ2_9BASI</name>
<evidence type="ECO:0000256" key="8">
    <source>
        <dbReference type="ARBA" id="ARBA00022840"/>
    </source>
</evidence>
<keyword evidence="7" id="KW-0658">Purine biosynthesis</keyword>
<dbReference type="Gene3D" id="3.30.200.20">
    <property type="entry name" value="Phosphorylase Kinase, domain 1"/>
    <property type="match status" value="1"/>
</dbReference>
<evidence type="ECO:0000256" key="5">
    <source>
        <dbReference type="ARBA" id="ARBA00022598"/>
    </source>
</evidence>
<gene>
    <name evidence="11" type="ORF">CROQUDRAFT_46525</name>
</gene>
<accession>A0A9P6NIZ2</accession>
<dbReference type="GO" id="GO:0004639">
    <property type="term" value="F:phosphoribosylaminoimidazolesuccinocarboxamide synthase activity"/>
    <property type="evidence" value="ECO:0007669"/>
    <property type="project" value="UniProtKB-EC"/>
</dbReference>
<comment type="similarity">
    <text evidence="2">Belongs to the SAICAR synthetase family.</text>
</comment>
<evidence type="ECO:0000313" key="12">
    <source>
        <dbReference type="Proteomes" id="UP000886653"/>
    </source>
</evidence>
<dbReference type="PANTHER" id="PTHR43700">
    <property type="entry name" value="PHOSPHORIBOSYLAMINOIMIDAZOLE-SUCCINOCARBOXAMIDE SYNTHASE"/>
    <property type="match status" value="1"/>
</dbReference>
<dbReference type="PANTHER" id="PTHR43700:SF1">
    <property type="entry name" value="PHOSPHORIBOSYLAMINOIMIDAZOLE-SUCCINOCARBOXAMIDE SYNTHASE"/>
    <property type="match status" value="1"/>
</dbReference>
<proteinExistence type="inferred from homology"/>
<dbReference type="InterPro" id="IPR018236">
    <property type="entry name" value="SAICAR_synthetase_CS"/>
</dbReference>
<protein>
    <recommendedName>
        <fullName evidence="4">Phosphoribosylaminoimidazole-succinocarboxamide synthase</fullName>
        <ecNumber evidence="3">6.3.2.6</ecNumber>
    </recommendedName>
    <alternativeName>
        <fullName evidence="9">SAICAR synthetase</fullName>
    </alternativeName>
</protein>
<dbReference type="PROSITE" id="PS01058">
    <property type="entry name" value="SAICAR_SYNTHETASE_2"/>
    <property type="match status" value="1"/>
</dbReference>
<evidence type="ECO:0000313" key="11">
    <source>
        <dbReference type="EMBL" id="KAG0144994.1"/>
    </source>
</evidence>
<dbReference type="Gene3D" id="3.30.470.20">
    <property type="entry name" value="ATP-grasp fold, B domain"/>
    <property type="match status" value="1"/>
</dbReference>
<dbReference type="Pfam" id="PF01259">
    <property type="entry name" value="SAICAR_synt"/>
    <property type="match status" value="1"/>
</dbReference>
<evidence type="ECO:0000256" key="2">
    <source>
        <dbReference type="ARBA" id="ARBA00010190"/>
    </source>
</evidence>
<feature type="domain" description="SAICAR synthetase/ADE2 N-terminal" evidence="10">
    <location>
        <begin position="24"/>
        <end position="280"/>
    </location>
</feature>
<dbReference type="NCBIfam" id="TIGR00081">
    <property type="entry name" value="purC"/>
    <property type="match status" value="1"/>
</dbReference>
<dbReference type="HAMAP" id="MF_00137">
    <property type="entry name" value="SAICAR_synth"/>
    <property type="match status" value="1"/>
</dbReference>
<dbReference type="EC" id="6.3.2.6" evidence="3"/>
<dbReference type="GO" id="GO:0005524">
    <property type="term" value="F:ATP binding"/>
    <property type="evidence" value="ECO:0007669"/>
    <property type="project" value="UniProtKB-KW"/>
</dbReference>